<feature type="region of interest" description="Disordered" evidence="1">
    <location>
        <begin position="19"/>
        <end position="39"/>
    </location>
</feature>
<proteinExistence type="predicted"/>
<accession>A0A3N0YU71</accession>
<evidence type="ECO:0000256" key="1">
    <source>
        <dbReference type="SAM" id="MobiDB-lite"/>
    </source>
</evidence>
<keyword evidence="3" id="KW-1185">Reference proteome</keyword>
<evidence type="ECO:0000313" key="3">
    <source>
        <dbReference type="Proteomes" id="UP000281406"/>
    </source>
</evidence>
<dbReference type="EMBL" id="RJVU01026577">
    <property type="protein sequence ID" value="ROL49753.1"/>
    <property type="molecule type" value="Genomic_DNA"/>
</dbReference>
<reference evidence="2 3" key="1">
    <citation type="submission" date="2018-10" db="EMBL/GenBank/DDBJ databases">
        <title>Genome assembly for a Yunnan-Guizhou Plateau 3E fish, Anabarilius grahami (Regan), and its evolutionary and genetic applications.</title>
        <authorList>
            <person name="Jiang W."/>
        </authorList>
    </citation>
    <scope>NUCLEOTIDE SEQUENCE [LARGE SCALE GENOMIC DNA]</scope>
    <source>
        <strain evidence="2">AG-KIZ</strain>
        <tissue evidence="2">Muscle</tissue>
    </source>
</reference>
<comment type="caution">
    <text evidence="2">The sequence shown here is derived from an EMBL/GenBank/DDBJ whole genome shotgun (WGS) entry which is preliminary data.</text>
</comment>
<evidence type="ECO:0000313" key="2">
    <source>
        <dbReference type="EMBL" id="ROL49753.1"/>
    </source>
</evidence>
<name>A0A3N0YU71_ANAGA</name>
<organism evidence="2 3">
    <name type="scientific">Anabarilius grahami</name>
    <name type="common">Kanglang fish</name>
    <name type="synonym">Barilius grahami</name>
    <dbReference type="NCBI Taxonomy" id="495550"/>
    <lineage>
        <taxon>Eukaryota</taxon>
        <taxon>Metazoa</taxon>
        <taxon>Chordata</taxon>
        <taxon>Craniata</taxon>
        <taxon>Vertebrata</taxon>
        <taxon>Euteleostomi</taxon>
        <taxon>Actinopterygii</taxon>
        <taxon>Neopterygii</taxon>
        <taxon>Teleostei</taxon>
        <taxon>Ostariophysi</taxon>
        <taxon>Cypriniformes</taxon>
        <taxon>Xenocyprididae</taxon>
        <taxon>Xenocypridinae</taxon>
        <taxon>Xenocypridinae incertae sedis</taxon>
        <taxon>Anabarilius</taxon>
    </lineage>
</organism>
<dbReference type="Proteomes" id="UP000281406">
    <property type="component" value="Unassembled WGS sequence"/>
</dbReference>
<dbReference type="AlphaFoldDB" id="A0A3N0YU71"/>
<protein>
    <submittedName>
        <fullName evidence="2">Uncharacterized protein</fullName>
    </submittedName>
</protein>
<gene>
    <name evidence="2" type="ORF">DPX16_16079</name>
</gene>
<sequence>MERRKLDDRKTCVLTTARSRTPQLNTDTPPVTHSEQRQASRLSFGPVEGLLLYNNRYDNFSTFVS</sequence>